<name>A0A0C9Z2P6_9AGAM</name>
<reference evidence="2" key="2">
    <citation type="submission" date="2015-01" db="EMBL/GenBank/DDBJ databases">
        <title>Evolutionary Origins and Diversification of the Mycorrhizal Mutualists.</title>
        <authorList>
            <consortium name="DOE Joint Genome Institute"/>
            <consortium name="Mycorrhizal Genomics Consortium"/>
            <person name="Kohler A."/>
            <person name="Kuo A."/>
            <person name="Nagy L.G."/>
            <person name="Floudas D."/>
            <person name="Copeland A."/>
            <person name="Barry K.W."/>
            <person name="Cichocki N."/>
            <person name="Veneault-Fourrey C."/>
            <person name="LaButti K."/>
            <person name="Lindquist E.A."/>
            <person name="Lipzen A."/>
            <person name="Lundell T."/>
            <person name="Morin E."/>
            <person name="Murat C."/>
            <person name="Riley R."/>
            <person name="Ohm R."/>
            <person name="Sun H."/>
            <person name="Tunlid A."/>
            <person name="Henrissat B."/>
            <person name="Grigoriev I.V."/>
            <person name="Hibbett D.S."/>
            <person name="Martin F."/>
        </authorList>
    </citation>
    <scope>NUCLEOTIDE SEQUENCE [LARGE SCALE GENOMIC DNA]</scope>
    <source>
        <strain evidence="2">441</strain>
    </source>
</reference>
<evidence type="ECO:0000313" key="1">
    <source>
        <dbReference type="EMBL" id="KIK16672.1"/>
    </source>
</evidence>
<sequence length="83" mass="9640">MAGKLPEPDLIPFSDDSELARRCRFATYNTDSIKTVQDDNFTHILTKLILRKWHEGYLVAYSYRCRFPEQVDADTVPVDFAKV</sequence>
<dbReference type="HOGENOM" id="CLU_2543427_0_0_1"/>
<dbReference type="Proteomes" id="UP000054018">
    <property type="component" value="Unassembled WGS sequence"/>
</dbReference>
<accession>A0A0C9Z2P6</accession>
<dbReference type="EMBL" id="KN833850">
    <property type="protein sequence ID" value="KIK16672.1"/>
    <property type="molecule type" value="Genomic_DNA"/>
</dbReference>
<keyword evidence="2" id="KW-1185">Reference proteome</keyword>
<protein>
    <submittedName>
        <fullName evidence="1">Uncharacterized protein</fullName>
    </submittedName>
</protein>
<gene>
    <name evidence="1" type="ORF">PISMIDRAFT_255193</name>
</gene>
<proteinExistence type="predicted"/>
<evidence type="ECO:0000313" key="2">
    <source>
        <dbReference type="Proteomes" id="UP000054018"/>
    </source>
</evidence>
<dbReference type="AlphaFoldDB" id="A0A0C9Z2P6"/>
<organism evidence="1 2">
    <name type="scientific">Pisolithus microcarpus 441</name>
    <dbReference type="NCBI Taxonomy" id="765257"/>
    <lineage>
        <taxon>Eukaryota</taxon>
        <taxon>Fungi</taxon>
        <taxon>Dikarya</taxon>
        <taxon>Basidiomycota</taxon>
        <taxon>Agaricomycotina</taxon>
        <taxon>Agaricomycetes</taxon>
        <taxon>Agaricomycetidae</taxon>
        <taxon>Boletales</taxon>
        <taxon>Sclerodermatineae</taxon>
        <taxon>Pisolithaceae</taxon>
        <taxon>Pisolithus</taxon>
    </lineage>
</organism>
<reference evidence="1 2" key="1">
    <citation type="submission" date="2014-04" db="EMBL/GenBank/DDBJ databases">
        <authorList>
            <consortium name="DOE Joint Genome Institute"/>
            <person name="Kuo A."/>
            <person name="Kohler A."/>
            <person name="Costa M.D."/>
            <person name="Nagy L.G."/>
            <person name="Floudas D."/>
            <person name="Copeland A."/>
            <person name="Barry K.W."/>
            <person name="Cichocki N."/>
            <person name="Veneault-Fourrey C."/>
            <person name="LaButti K."/>
            <person name="Lindquist E.A."/>
            <person name="Lipzen A."/>
            <person name="Lundell T."/>
            <person name="Morin E."/>
            <person name="Murat C."/>
            <person name="Sun H."/>
            <person name="Tunlid A."/>
            <person name="Henrissat B."/>
            <person name="Grigoriev I.V."/>
            <person name="Hibbett D.S."/>
            <person name="Martin F."/>
            <person name="Nordberg H.P."/>
            <person name="Cantor M.N."/>
            <person name="Hua S.X."/>
        </authorList>
    </citation>
    <scope>NUCLEOTIDE SEQUENCE [LARGE SCALE GENOMIC DNA]</scope>
    <source>
        <strain evidence="1 2">441</strain>
    </source>
</reference>